<evidence type="ECO:0000313" key="2">
    <source>
        <dbReference type="EMBL" id="ETO25447.1"/>
    </source>
</evidence>
<name>X6NJC8_RETFI</name>
<evidence type="ECO:0000313" key="3">
    <source>
        <dbReference type="Proteomes" id="UP000023152"/>
    </source>
</evidence>
<dbReference type="InterPro" id="IPR052039">
    <property type="entry name" value="Caspase-related_regulators"/>
</dbReference>
<dbReference type="Proteomes" id="UP000023152">
    <property type="component" value="Unassembled WGS sequence"/>
</dbReference>
<dbReference type="Pfam" id="PF00656">
    <property type="entry name" value="Peptidase_C14"/>
    <property type="match status" value="1"/>
</dbReference>
<evidence type="ECO:0000259" key="1">
    <source>
        <dbReference type="PROSITE" id="PS50208"/>
    </source>
</evidence>
<protein>
    <recommendedName>
        <fullName evidence="1">Caspase family p20 domain-containing protein</fullName>
    </recommendedName>
</protein>
<dbReference type="OrthoDB" id="6097640at2759"/>
<keyword evidence="3" id="KW-1185">Reference proteome</keyword>
<sequence length="336" mass="39821">DNQDSKEKEELTAYVTVDENKKLIRMGELTFKELLWQSYHCLEARDFQKINEENVKLQLMDEENNYVESDEDVKREFKRDDPTFHICWTPFQLITGKRKIIKNALVVMVAISEYTEDTMWRDLPNVQKEDSKNFEQLFKQELNYEMECNPHPSMTRQEIQDFIDQTIHKHDLVKNTKKYDGLIMIFCGHGEYENMFIASDGKRLSIDKIRSSLNCNEMESFKDIPKIFIIDVCRGENIPRAHKVATRGKEVRYGHCDDGFLIIWSTTKGYRVADLSLLSKSMKNIVTSKYKNGQPFKQILQEIRTHIRNNKSSEWYCVESQDTTDYDIIFQQRKFV</sequence>
<dbReference type="GO" id="GO:0004197">
    <property type="term" value="F:cysteine-type endopeptidase activity"/>
    <property type="evidence" value="ECO:0007669"/>
    <property type="project" value="InterPro"/>
</dbReference>
<dbReference type="PROSITE" id="PS50208">
    <property type="entry name" value="CASPASE_P20"/>
    <property type="match status" value="1"/>
</dbReference>
<dbReference type="EMBL" id="ASPP01008524">
    <property type="protein sequence ID" value="ETO25447.1"/>
    <property type="molecule type" value="Genomic_DNA"/>
</dbReference>
<reference evidence="2 3" key="1">
    <citation type="journal article" date="2013" name="Curr. Biol.">
        <title>The Genome of the Foraminiferan Reticulomyxa filosa.</title>
        <authorList>
            <person name="Glockner G."/>
            <person name="Hulsmann N."/>
            <person name="Schleicher M."/>
            <person name="Noegel A.A."/>
            <person name="Eichinger L."/>
            <person name="Gallinger C."/>
            <person name="Pawlowski J."/>
            <person name="Sierra R."/>
            <person name="Euteneuer U."/>
            <person name="Pillet L."/>
            <person name="Moustafa A."/>
            <person name="Platzer M."/>
            <person name="Groth M."/>
            <person name="Szafranski K."/>
            <person name="Schliwa M."/>
        </authorList>
    </citation>
    <scope>NUCLEOTIDE SEQUENCE [LARGE SCALE GENOMIC DNA]</scope>
</reference>
<accession>X6NJC8</accession>
<dbReference type="GO" id="GO:0006508">
    <property type="term" value="P:proteolysis"/>
    <property type="evidence" value="ECO:0007669"/>
    <property type="project" value="InterPro"/>
</dbReference>
<gene>
    <name evidence="2" type="ORF">RFI_11690</name>
</gene>
<proteinExistence type="predicted"/>
<organism evidence="2 3">
    <name type="scientific">Reticulomyxa filosa</name>
    <dbReference type="NCBI Taxonomy" id="46433"/>
    <lineage>
        <taxon>Eukaryota</taxon>
        <taxon>Sar</taxon>
        <taxon>Rhizaria</taxon>
        <taxon>Retaria</taxon>
        <taxon>Foraminifera</taxon>
        <taxon>Monothalamids</taxon>
        <taxon>Reticulomyxidae</taxon>
        <taxon>Reticulomyxa</taxon>
    </lineage>
</organism>
<dbReference type="AlphaFoldDB" id="X6NJC8"/>
<dbReference type="InterPro" id="IPR011600">
    <property type="entry name" value="Pept_C14_caspase"/>
</dbReference>
<feature type="non-terminal residue" evidence="2">
    <location>
        <position position="1"/>
    </location>
</feature>
<feature type="domain" description="Caspase family p20" evidence="1">
    <location>
        <begin position="156"/>
        <end position="237"/>
    </location>
</feature>
<dbReference type="Gene3D" id="3.40.50.1460">
    <property type="match status" value="1"/>
</dbReference>
<dbReference type="PANTHER" id="PTHR22576:SF41">
    <property type="entry name" value="CASPASE 14, APOPTOSIS-RELATED CYSTEINE PEPTIDASE"/>
    <property type="match status" value="1"/>
</dbReference>
<dbReference type="PANTHER" id="PTHR22576">
    <property type="entry name" value="MUCOSA ASSOCIATED LYMPHOID TISSUE LYMPHOMA TRANSLOCATION PROTEIN 1/PARACASPASE"/>
    <property type="match status" value="1"/>
</dbReference>
<dbReference type="InterPro" id="IPR001309">
    <property type="entry name" value="Pept_C14_p20"/>
</dbReference>
<dbReference type="SUPFAM" id="SSF52129">
    <property type="entry name" value="Caspase-like"/>
    <property type="match status" value="1"/>
</dbReference>
<comment type="caution">
    <text evidence="2">The sequence shown here is derived from an EMBL/GenBank/DDBJ whole genome shotgun (WGS) entry which is preliminary data.</text>
</comment>
<dbReference type="InterPro" id="IPR029030">
    <property type="entry name" value="Caspase-like_dom_sf"/>
</dbReference>